<proteinExistence type="predicted"/>
<dbReference type="PANTHER" id="PTHR35850">
    <property type="entry name" value="CYTOPLASMIC PROTEIN-RELATED"/>
    <property type="match status" value="1"/>
</dbReference>
<evidence type="ECO:0000313" key="1">
    <source>
        <dbReference type="EMBL" id="VVE46570.1"/>
    </source>
</evidence>
<name>A0A5E4YDN0_9BURK</name>
<dbReference type="RefSeq" id="WP_150685900.1">
    <property type="nucleotide sequence ID" value="NZ_CABPSI010000005.1"/>
</dbReference>
<dbReference type="InterPro" id="IPR008312">
    <property type="entry name" value="T6SS_TssB1"/>
</dbReference>
<sequence length="176" mass="19299">MADDGSQAPKERVNIVYKPATGGAQEEVELPLKQLVLGDFTLREDDTPLELRKPVALTKDTFDDVMRAQHLSLDVAVLNHLSAAAETGGSGESLAVSLRFQSLRDFSPDSVAEQVPELKQLVLLRDALKALKGPLGNVPEFRKRLQALVQDDRTRVRLMQELGLSQDTSHNSGDSQ</sequence>
<dbReference type="Proteomes" id="UP000333828">
    <property type="component" value="Unassembled WGS sequence"/>
</dbReference>
<dbReference type="Pfam" id="PF05591">
    <property type="entry name" value="T6SS_VipA"/>
    <property type="match status" value="1"/>
</dbReference>
<keyword evidence="2" id="KW-1185">Reference proteome</keyword>
<dbReference type="AlphaFoldDB" id="A0A5E4YDN0"/>
<evidence type="ECO:0000313" key="2">
    <source>
        <dbReference type="Proteomes" id="UP000333828"/>
    </source>
</evidence>
<dbReference type="NCBIfam" id="TIGR03358">
    <property type="entry name" value="VI_chp_5"/>
    <property type="match status" value="1"/>
</dbReference>
<protein>
    <submittedName>
        <fullName evidence="1">Type VI secretion system-associated protein</fullName>
    </submittedName>
</protein>
<dbReference type="PIRSF" id="PIRSF028301">
    <property type="entry name" value="UCP028301"/>
    <property type="match status" value="1"/>
</dbReference>
<dbReference type="PANTHER" id="PTHR35850:SF2">
    <property type="entry name" value="TYPE VI SECRETION SYSTEM CONTRACTILE SHEATH SMALL SUBUNIT"/>
    <property type="match status" value="1"/>
</dbReference>
<gene>
    <name evidence="1" type="ORF">PIN31115_04420</name>
</gene>
<reference evidence="1 2" key="1">
    <citation type="submission" date="2019-08" db="EMBL/GenBank/DDBJ databases">
        <authorList>
            <person name="Peeters C."/>
        </authorList>
    </citation>
    <scope>NUCLEOTIDE SEQUENCE [LARGE SCALE GENOMIC DNA]</scope>
    <source>
        <strain evidence="1 2">LMG 31115</strain>
    </source>
</reference>
<accession>A0A5E4YDN0</accession>
<organism evidence="1 2">
    <name type="scientific">Pandoraea iniqua</name>
    <dbReference type="NCBI Taxonomy" id="2508288"/>
    <lineage>
        <taxon>Bacteria</taxon>
        <taxon>Pseudomonadati</taxon>
        <taxon>Pseudomonadota</taxon>
        <taxon>Betaproteobacteria</taxon>
        <taxon>Burkholderiales</taxon>
        <taxon>Burkholderiaceae</taxon>
        <taxon>Pandoraea</taxon>
    </lineage>
</organism>
<dbReference type="EMBL" id="CABPSI010000005">
    <property type="protein sequence ID" value="VVE46570.1"/>
    <property type="molecule type" value="Genomic_DNA"/>
</dbReference>